<dbReference type="EMBL" id="MEHA01000004">
    <property type="protein sequence ID" value="ODR53562.1"/>
    <property type="molecule type" value="Genomic_DNA"/>
</dbReference>
<dbReference type="AlphaFoldDB" id="A0A1E3UNK7"/>
<proteinExistence type="predicted"/>
<organism evidence="1 2">
    <name type="scientific">Eisenbergiella tayi</name>
    <dbReference type="NCBI Taxonomy" id="1432052"/>
    <lineage>
        <taxon>Bacteria</taxon>
        <taxon>Bacillati</taxon>
        <taxon>Bacillota</taxon>
        <taxon>Clostridia</taxon>
        <taxon>Lachnospirales</taxon>
        <taxon>Lachnospiraceae</taxon>
        <taxon>Eisenbergiella</taxon>
    </lineage>
</organism>
<reference evidence="1 2" key="1">
    <citation type="submission" date="2016-08" db="EMBL/GenBank/DDBJ databases">
        <authorList>
            <person name="Seilhamer J.J."/>
        </authorList>
    </citation>
    <scope>NUCLEOTIDE SEQUENCE [LARGE SCALE GENOMIC DNA]</scope>
    <source>
        <strain evidence="1 2">NML150140-1</strain>
    </source>
</reference>
<evidence type="ECO:0000313" key="2">
    <source>
        <dbReference type="Proteomes" id="UP000094271"/>
    </source>
</evidence>
<sequence>MLSLLNVIILQVFGGLFVPVADEHGEEGGEGEDEPDFGLEVFQEEAVHYLAGGLGAGGEGYDPGDDFAYQGCGGGELDVGHDLDGV</sequence>
<accession>A0A1E3UNK7</accession>
<dbReference type="Proteomes" id="UP000094271">
    <property type="component" value="Unassembled WGS sequence"/>
</dbReference>
<name>A0A1E3UNK7_9FIRM</name>
<comment type="caution">
    <text evidence="1">The sequence shown here is derived from an EMBL/GenBank/DDBJ whole genome shotgun (WGS) entry which is preliminary data.</text>
</comment>
<protein>
    <submittedName>
        <fullName evidence="1">Uncharacterized protein</fullName>
    </submittedName>
</protein>
<evidence type="ECO:0000313" key="1">
    <source>
        <dbReference type="EMBL" id="ODR53562.1"/>
    </source>
</evidence>
<gene>
    <name evidence="1" type="ORF">BEI59_07715</name>
</gene>